<dbReference type="EMBL" id="ML769404">
    <property type="protein sequence ID" value="KAE9406173.1"/>
    <property type="molecule type" value="Genomic_DNA"/>
</dbReference>
<evidence type="ECO:0000313" key="2">
    <source>
        <dbReference type="Proteomes" id="UP000799118"/>
    </source>
</evidence>
<organism evidence="1 2">
    <name type="scientific">Gymnopus androsaceus JB14</name>
    <dbReference type="NCBI Taxonomy" id="1447944"/>
    <lineage>
        <taxon>Eukaryota</taxon>
        <taxon>Fungi</taxon>
        <taxon>Dikarya</taxon>
        <taxon>Basidiomycota</taxon>
        <taxon>Agaricomycotina</taxon>
        <taxon>Agaricomycetes</taxon>
        <taxon>Agaricomycetidae</taxon>
        <taxon>Agaricales</taxon>
        <taxon>Marasmiineae</taxon>
        <taxon>Omphalotaceae</taxon>
        <taxon>Gymnopus</taxon>
    </lineage>
</organism>
<dbReference type="Proteomes" id="UP000799118">
    <property type="component" value="Unassembled WGS sequence"/>
</dbReference>
<reference evidence="1" key="1">
    <citation type="journal article" date="2019" name="Environ. Microbiol.">
        <title>Fungal ecological strategies reflected in gene transcription - a case study of two litter decomposers.</title>
        <authorList>
            <person name="Barbi F."/>
            <person name="Kohler A."/>
            <person name="Barry K."/>
            <person name="Baskaran P."/>
            <person name="Daum C."/>
            <person name="Fauchery L."/>
            <person name="Ihrmark K."/>
            <person name="Kuo A."/>
            <person name="LaButti K."/>
            <person name="Lipzen A."/>
            <person name="Morin E."/>
            <person name="Grigoriev I.V."/>
            <person name="Henrissat B."/>
            <person name="Lindahl B."/>
            <person name="Martin F."/>
        </authorList>
    </citation>
    <scope>NUCLEOTIDE SEQUENCE</scope>
    <source>
        <strain evidence="1">JB14</strain>
    </source>
</reference>
<keyword evidence="2" id="KW-1185">Reference proteome</keyword>
<accession>A0A6A4I8K4</accession>
<gene>
    <name evidence="1" type="ORF">BT96DRAFT_987860</name>
</gene>
<dbReference type="AlphaFoldDB" id="A0A6A4I8K4"/>
<evidence type="ECO:0000313" key="1">
    <source>
        <dbReference type="EMBL" id="KAE9406173.1"/>
    </source>
</evidence>
<dbReference type="OrthoDB" id="3055569at2759"/>
<name>A0A6A4I8K4_9AGAR</name>
<protein>
    <submittedName>
        <fullName evidence="1">Uncharacterized protein</fullName>
    </submittedName>
</protein>
<sequence>MDAQHGENWEDFEALFNVKFPSQEKEQKSKKMHKDELTKLTVTHEQLLTLHDATNQPYHKWYTDKVLVLATGAEIQQTNLLISMVWQKLPYALKKFVDEDTEDWTKFAKTIKDISSPVAVVLMH</sequence>
<proteinExistence type="predicted"/>